<accession>A0A382HFQ0</accession>
<reference evidence="1" key="1">
    <citation type="submission" date="2018-05" db="EMBL/GenBank/DDBJ databases">
        <authorList>
            <person name="Lanie J.A."/>
            <person name="Ng W.-L."/>
            <person name="Kazmierczak K.M."/>
            <person name="Andrzejewski T.M."/>
            <person name="Davidsen T.M."/>
            <person name="Wayne K.J."/>
            <person name="Tettelin H."/>
            <person name="Glass J.I."/>
            <person name="Rusch D."/>
            <person name="Podicherti R."/>
            <person name="Tsui H.-C.T."/>
            <person name="Winkler M.E."/>
        </authorList>
    </citation>
    <scope>NUCLEOTIDE SEQUENCE</scope>
</reference>
<name>A0A382HFQ0_9ZZZZ</name>
<dbReference type="EMBL" id="UINC01060619">
    <property type="protein sequence ID" value="SVB85311.1"/>
    <property type="molecule type" value="Genomic_DNA"/>
</dbReference>
<organism evidence="1">
    <name type="scientific">marine metagenome</name>
    <dbReference type="NCBI Taxonomy" id="408172"/>
    <lineage>
        <taxon>unclassified sequences</taxon>
        <taxon>metagenomes</taxon>
        <taxon>ecological metagenomes</taxon>
    </lineage>
</organism>
<gene>
    <name evidence="1" type="ORF">METZ01_LOCUS238165</name>
</gene>
<protein>
    <submittedName>
        <fullName evidence="1">Uncharacterized protein</fullName>
    </submittedName>
</protein>
<evidence type="ECO:0000313" key="1">
    <source>
        <dbReference type="EMBL" id="SVB85311.1"/>
    </source>
</evidence>
<proteinExistence type="predicted"/>
<sequence length="272" mass="31370">MEFEIEPVWQSRFQKTFLAGTGREEALHFCSIKVDSVPDTLESEGISLCKHWLEQDDFPRDGILLLHLERKRKEFWNTNQVCVYHQLYEFETKNTDQWIRGCTWKGESETSEWISLIESVDSKPLECIAKHFGAAIVSPDEPLRLEELKIPKPWGHEGWYTGVEKRGVASVFDHFGCTELPYALGLFPEQLLNGHDEKLILLKTLNPVSEAVMGDLYLEMHEKKWEVYVVTALDPEAWPSGTGRILAGLNSEVIDRYLDRFGESWSKPLLLD</sequence>
<dbReference type="AlphaFoldDB" id="A0A382HFQ0"/>
<feature type="non-terminal residue" evidence="1">
    <location>
        <position position="272"/>
    </location>
</feature>